<dbReference type="OrthoDB" id="2563506at2759"/>
<reference evidence="2 3" key="1">
    <citation type="submission" date="2016-07" db="EMBL/GenBank/DDBJ databases">
        <title>Multiple horizontal gene transfer events from other fungi enriched the ability of initially mycotrophic Trichoderma (Ascomycota) to feed on dead plant biomass.</title>
        <authorList>
            <consortium name="DOE Joint Genome Institute"/>
            <person name="Aerts A."/>
            <person name="Atanasova L."/>
            <person name="Chenthamara K."/>
            <person name="Zhang J."/>
            <person name="Grujic M."/>
            <person name="Henrissat B."/>
            <person name="Kuo A."/>
            <person name="Salamov A."/>
            <person name="Lipzen A."/>
            <person name="Labutti K."/>
            <person name="Barry K."/>
            <person name="Miao Y."/>
            <person name="Rahimi M.J."/>
            <person name="Shen Q."/>
            <person name="Grigoriev I.V."/>
            <person name="Kubicek C.P."/>
            <person name="Druzhinina I.S."/>
        </authorList>
    </citation>
    <scope>NUCLEOTIDE SEQUENCE [LARGE SCALE GENOMIC DNA]</scope>
    <source>
        <strain evidence="2 3">CBS 433.97</strain>
    </source>
</reference>
<dbReference type="EMBL" id="KZ679263">
    <property type="protein sequence ID" value="PTB40443.1"/>
    <property type="molecule type" value="Genomic_DNA"/>
</dbReference>
<organism evidence="2 3">
    <name type="scientific">Trichoderma asperellum (strain ATCC 204424 / CBS 433.97 / NBRC 101777)</name>
    <dbReference type="NCBI Taxonomy" id="1042311"/>
    <lineage>
        <taxon>Eukaryota</taxon>
        <taxon>Fungi</taxon>
        <taxon>Dikarya</taxon>
        <taxon>Ascomycota</taxon>
        <taxon>Pezizomycotina</taxon>
        <taxon>Sordariomycetes</taxon>
        <taxon>Hypocreomycetidae</taxon>
        <taxon>Hypocreales</taxon>
        <taxon>Hypocreaceae</taxon>
        <taxon>Trichoderma</taxon>
    </lineage>
</organism>
<dbReference type="Pfam" id="PF12855">
    <property type="entry name" value="Ecl1"/>
    <property type="match status" value="1"/>
</dbReference>
<evidence type="ECO:0000313" key="3">
    <source>
        <dbReference type="Proteomes" id="UP000240493"/>
    </source>
</evidence>
<feature type="compositionally biased region" description="Polar residues" evidence="1">
    <location>
        <begin position="44"/>
        <end position="61"/>
    </location>
</feature>
<proteinExistence type="predicted"/>
<sequence>MSSRLEWTYNTCLSCDALTDGSTYCSESCRLSEDNKAMERVHNLSLSSTRPETSSTASPRRTISALAERELRTYNMSLDQSKMQRSASR</sequence>
<evidence type="ECO:0000313" key="2">
    <source>
        <dbReference type="EMBL" id="PTB40443.1"/>
    </source>
</evidence>
<protein>
    <submittedName>
        <fullName evidence="2">Uncharacterized protein</fullName>
    </submittedName>
</protein>
<name>A0A2T3Z6L2_TRIA4</name>
<gene>
    <name evidence="2" type="ORF">M441DRAFT_59193</name>
</gene>
<evidence type="ECO:0000256" key="1">
    <source>
        <dbReference type="SAM" id="MobiDB-lite"/>
    </source>
</evidence>
<dbReference type="Proteomes" id="UP000240493">
    <property type="component" value="Unassembled WGS sequence"/>
</dbReference>
<keyword evidence="3" id="KW-1185">Reference proteome</keyword>
<accession>A0A2T3Z6L2</accession>
<dbReference type="InterPro" id="IPR024368">
    <property type="entry name" value="Ecl1/2/3"/>
</dbReference>
<dbReference type="AlphaFoldDB" id="A0A2T3Z6L2"/>
<feature type="region of interest" description="Disordered" evidence="1">
    <location>
        <begin position="44"/>
        <end position="63"/>
    </location>
</feature>